<comment type="caution">
    <text evidence="3">The sequence shown here is derived from an EMBL/GenBank/DDBJ whole genome shotgun (WGS) entry which is preliminary data.</text>
</comment>
<evidence type="ECO:0000259" key="2">
    <source>
        <dbReference type="PROSITE" id="PS50048"/>
    </source>
</evidence>
<dbReference type="OrthoDB" id="5418899at2759"/>
<dbReference type="GO" id="GO:0008270">
    <property type="term" value="F:zinc ion binding"/>
    <property type="evidence" value="ECO:0007669"/>
    <property type="project" value="InterPro"/>
</dbReference>
<evidence type="ECO:0000256" key="1">
    <source>
        <dbReference type="SAM" id="MobiDB-lite"/>
    </source>
</evidence>
<feature type="region of interest" description="Disordered" evidence="1">
    <location>
        <begin position="208"/>
        <end position="283"/>
    </location>
</feature>
<keyword evidence="4" id="KW-1185">Reference proteome</keyword>
<dbReference type="PROSITE" id="PS00463">
    <property type="entry name" value="ZN2_CY6_FUNGAL_1"/>
    <property type="match status" value="1"/>
</dbReference>
<dbReference type="AlphaFoldDB" id="A0A9P7BCU6"/>
<dbReference type="EMBL" id="PUHW01000275">
    <property type="protein sequence ID" value="KAG0687347.1"/>
    <property type="molecule type" value="Genomic_DNA"/>
</dbReference>
<protein>
    <recommendedName>
        <fullName evidence="2">Zn(2)-C6 fungal-type domain-containing protein</fullName>
    </recommendedName>
</protein>
<dbReference type="InterPro" id="IPR036864">
    <property type="entry name" value="Zn2-C6_fun-type_DNA-bd_sf"/>
</dbReference>
<dbReference type="InterPro" id="IPR001138">
    <property type="entry name" value="Zn2Cys6_DnaBD"/>
</dbReference>
<feature type="compositionally biased region" description="Low complexity" evidence="1">
    <location>
        <begin position="373"/>
        <end position="384"/>
    </location>
</feature>
<dbReference type="SMART" id="SM00066">
    <property type="entry name" value="GAL4"/>
    <property type="match status" value="1"/>
</dbReference>
<feature type="region of interest" description="Disordered" evidence="1">
    <location>
        <begin position="580"/>
        <end position="611"/>
    </location>
</feature>
<dbReference type="Gene3D" id="4.10.240.10">
    <property type="entry name" value="Zn(2)-C6 fungal-type DNA-binding domain"/>
    <property type="match status" value="1"/>
</dbReference>
<feature type="compositionally biased region" description="Polar residues" evidence="1">
    <location>
        <begin position="385"/>
        <end position="399"/>
    </location>
</feature>
<dbReference type="Proteomes" id="UP000697127">
    <property type="component" value="Unassembled WGS sequence"/>
</dbReference>
<proteinExistence type="predicted"/>
<sequence>MTTNDTNSIEIPDGLPAESNNELQSKSISNRKITNKENKPNTTTTTATETATANLFDGSKIIKKKRFATAGCLTCRQRHKRCSRERPVCSTCSKTEYTCFWREPGTKFTEYKVKLIYSKNPLPIVLKPNKLINPNENILSTEFNLSDCNDETELDFDSNNIINDENSLLIDESLISVAQKAVSITNAYMNSQEMLKNTGNDVMVKKELDDNEEEEEDDDEDDNDNEEEEEEENEKNEEDEEDDDNDEEKPFIKKEEDSDSDNDENSNNNNYSNEDNDDSNHIKKEFDADDNFYNDDESSNFNDVDDTQSTAQKIIRDENLQNRLNLLIMDQSTDIIINEGTKILKPDFKQKCIESWYGRYLDTDESSNKTKETTSSMTTSLEENISSNQVNSENLSNNPLEKPTEMSVELLALVPFGYEIDDRFKSSKIIESNSSQRPQHSSNLMTNKVTKQGKMIKQIKKTKPTNKSISKMNGISIRTLQKMKTINSVSQKLYEKPPTKQISEKITPILDLVISDAIKSNSLIKPTSMLQSAARIRNKQPNDSGNRESKQLFQKTKEMREAGKISKEDAALLLSSTFSAKRNKKKTSKSISSKMALDGRRKFATSMSEPA</sequence>
<feature type="region of interest" description="Disordered" evidence="1">
    <location>
        <begin position="364"/>
        <end position="401"/>
    </location>
</feature>
<dbReference type="PROSITE" id="PS50048">
    <property type="entry name" value="ZN2_CY6_FUNGAL_2"/>
    <property type="match status" value="1"/>
</dbReference>
<dbReference type="CDD" id="cd00067">
    <property type="entry name" value="GAL4"/>
    <property type="match status" value="1"/>
</dbReference>
<name>A0A9P7BCU6_9ASCO</name>
<feature type="compositionally biased region" description="Acidic residues" evidence="1">
    <location>
        <begin position="209"/>
        <end position="247"/>
    </location>
</feature>
<reference evidence="3" key="1">
    <citation type="submission" date="2020-11" db="EMBL/GenBank/DDBJ databases">
        <title>Kefir isolates.</title>
        <authorList>
            <person name="Marcisauskas S."/>
            <person name="Kim Y."/>
            <person name="Blasche S."/>
        </authorList>
    </citation>
    <scope>NUCLEOTIDE SEQUENCE</scope>
    <source>
        <strain evidence="3">Olga-1</strain>
    </source>
</reference>
<accession>A0A9P7BCU6</accession>
<evidence type="ECO:0000313" key="3">
    <source>
        <dbReference type="EMBL" id="KAG0687347.1"/>
    </source>
</evidence>
<organism evidence="3 4">
    <name type="scientific">Pichia californica</name>
    <dbReference type="NCBI Taxonomy" id="460514"/>
    <lineage>
        <taxon>Eukaryota</taxon>
        <taxon>Fungi</taxon>
        <taxon>Dikarya</taxon>
        <taxon>Ascomycota</taxon>
        <taxon>Saccharomycotina</taxon>
        <taxon>Pichiomycetes</taxon>
        <taxon>Pichiales</taxon>
        <taxon>Pichiaceae</taxon>
        <taxon>Pichia</taxon>
    </lineage>
</organism>
<dbReference type="SUPFAM" id="SSF57701">
    <property type="entry name" value="Zn2/Cys6 DNA-binding domain"/>
    <property type="match status" value="1"/>
</dbReference>
<feature type="domain" description="Zn(2)-C6 fungal-type" evidence="2">
    <location>
        <begin position="71"/>
        <end position="101"/>
    </location>
</feature>
<feature type="region of interest" description="Disordered" evidence="1">
    <location>
        <begin position="1"/>
        <end position="22"/>
    </location>
</feature>
<dbReference type="Pfam" id="PF00172">
    <property type="entry name" value="Zn_clus"/>
    <property type="match status" value="1"/>
</dbReference>
<dbReference type="GO" id="GO:0000981">
    <property type="term" value="F:DNA-binding transcription factor activity, RNA polymerase II-specific"/>
    <property type="evidence" value="ECO:0007669"/>
    <property type="project" value="InterPro"/>
</dbReference>
<gene>
    <name evidence="3" type="ORF">C6P40_002477</name>
</gene>
<evidence type="ECO:0000313" key="4">
    <source>
        <dbReference type="Proteomes" id="UP000697127"/>
    </source>
</evidence>